<organism evidence="12 13">
    <name type="scientific">Metschnikowia bicuspidata var. bicuspidata NRRL YB-4993</name>
    <dbReference type="NCBI Taxonomy" id="869754"/>
    <lineage>
        <taxon>Eukaryota</taxon>
        <taxon>Fungi</taxon>
        <taxon>Dikarya</taxon>
        <taxon>Ascomycota</taxon>
        <taxon>Saccharomycotina</taxon>
        <taxon>Pichiomycetes</taxon>
        <taxon>Metschnikowiaceae</taxon>
        <taxon>Metschnikowia</taxon>
    </lineage>
</organism>
<sequence length="811" mass="85950">MAPPCVTQDAIFTGANKHSHVLAYSPHCAAFGAGHAVALWDPLSSTHQGVRQTLHGHTREVTCVAFVPGAATLVSAAEDGRILVWRAAADGRYQRAPGEAQQAGSVTALATAAGGIVVSGGTLGDIVVWRLAADHSGLERQASFRVDERFLPSALCVQQLGAAYVLAVGGTLPHVFVYLFGGDARDVRPCAVLAGHEDAVRCLALAREPTGPDYLLASGSQDRSIRLWRLRVGAAAAAAAPDADRLVLLSNKQHRFTLGTDPAVLSSEALLMGHDDWVTGLQWQPAAAAAGPPALRLLSLGADTTLMVWHMDAPSGVWVPASRLGELSIKGASTATGALGGFWACVWLADPASRAQYILASGKTGAVRVYKNDAGDAGDAEAADTDSRWDAVLGVTGPVREVSDLVWSHDGSYVLATSLDQTTRLLAPWACGRPDATVTWHEFARPQIHGYDMVCVDNVSATRFVSGSDEKILRVFEMPQAIHALLGRFCGAPASPVAALPEAASLPVLGLSNKAANEQLEAGEAQQREEDLQNNAGAQPTDASDVLAALQGPPLEDHLQRHTLFPEIEKLYGHGYEITCCASSPSHSLVASACRANAAKHAVVRVFNAKNDFLLSSQVLLGHNLTIVSLEFSPDGRFLMAVSRDRQFSLWRVVDEATAAFELVELNAKAHSRIIWDCSWAPMGTPVFVSGSRDRTIKVWHVGASTVQMLAQTKTDHPVTSVACFQPELVRGKLLIGVGHETGHISLYALSPAVPDSLTKVLDFDAGILPGSRVNKLAFSNKTKGTCLQLAVGSVDTSIRIYSVDTASLLL</sequence>
<dbReference type="EMBL" id="LXTC01000001">
    <property type="protein sequence ID" value="OBA24169.1"/>
    <property type="molecule type" value="Genomic_DNA"/>
</dbReference>
<evidence type="ECO:0000256" key="7">
    <source>
        <dbReference type="ARBA" id="ARBA00022574"/>
    </source>
</evidence>
<dbReference type="SUPFAM" id="SSF82171">
    <property type="entry name" value="DPP6 N-terminal domain-like"/>
    <property type="match status" value="1"/>
</dbReference>
<dbReference type="PRINTS" id="PR00320">
    <property type="entry name" value="GPROTEINBRPT"/>
</dbReference>
<dbReference type="GO" id="GO:0008017">
    <property type="term" value="F:microtubule binding"/>
    <property type="evidence" value="ECO:0007669"/>
    <property type="project" value="EnsemblFungi"/>
</dbReference>
<evidence type="ECO:0000256" key="5">
    <source>
        <dbReference type="ARBA" id="ARBA00020267"/>
    </source>
</evidence>
<keyword evidence="9" id="KW-0677">Repeat</keyword>
<comment type="pathway">
    <text evidence="3">tRNA modification; 5-methoxycarbonylmethyl-2-thiouridine-tRNA biosynthesis.</text>
</comment>
<evidence type="ECO:0000256" key="10">
    <source>
        <dbReference type="ARBA" id="ARBA00023242"/>
    </source>
</evidence>
<evidence type="ECO:0000313" key="12">
    <source>
        <dbReference type="EMBL" id="OBA24169.1"/>
    </source>
</evidence>
<comment type="similarity">
    <text evidence="4">Belongs to the WD repeat ELP2 family.</text>
</comment>
<evidence type="ECO:0000256" key="2">
    <source>
        <dbReference type="ARBA" id="ARBA00004496"/>
    </source>
</evidence>
<evidence type="ECO:0000313" key="13">
    <source>
        <dbReference type="Proteomes" id="UP000092555"/>
    </source>
</evidence>
<dbReference type="SUPFAM" id="SSF50969">
    <property type="entry name" value="YVTN repeat-like/Quinoprotein amine dehydrogenase"/>
    <property type="match status" value="1"/>
</dbReference>
<feature type="repeat" description="WD" evidence="11">
    <location>
        <begin position="193"/>
        <end position="238"/>
    </location>
</feature>
<evidence type="ECO:0000256" key="8">
    <source>
        <dbReference type="ARBA" id="ARBA00022694"/>
    </source>
</evidence>
<keyword evidence="8" id="KW-0819">tRNA processing</keyword>
<dbReference type="SMART" id="SM00320">
    <property type="entry name" value="WD40"/>
    <property type="match status" value="10"/>
</dbReference>
<dbReference type="Pfam" id="PF00400">
    <property type="entry name" value="WD40"/>
    <property type="match status" value="6"/>
</dbReference>
<gene>
    <name evidence="12" type="ORF">METBIDRAFT_77020</name>
</gene>
<dbReference type="GO" id="GO:0032447">
    <property type="term" value="P:protein urmylation"/>
    <property type="evidence" value="ECO:0007669"/>
    <property type="project" value="EnsemblFungi"/>
</dbReference>
<evidence type="ECO:0000256" key="6">
    <source>
        <dbReference type="ARBA" id="ARBA00022490"/>
    </source>
</evidence>
<dbReference type="Gene3D" id="2.130.10.10">
    <property type="entry name" value="YVTN repeat-like/Quinoprotein amine dehydrogenase"/>
    <property type="match status" value="4"/>
</dbReference>
<keyword evidence="13" id="KW-1185">Reference proteome</keyword>
<dbReference type="InterPro" id="IPR015943">
    <property type="entry name" value="WD40/YVTN_repeat-like_dom_sf"/>
</dbReference>
<dbReference type="GeneID" id="30031599"/>
<dbReference type="STRING" id="869754.A0A1A0HJ36"/>
<dbReference type="AlphaFoldDB" id="A0A1A0HJ36"/>
<evidence type="ECO:0000256" key="3">
    <source>
        <dbReference type="ARBA" id="ARBA00005043"/>
    </source>
</evidence>
<dbReference type="FunFam" id="2.130.10.10:FF:000400">
    <property type="entry name" value="Elongator acetyltransferase complex subunit 2"/>
    <property type="match status" value="1"/>
</dbReference>
<dbReference type="PROSITE" id="PS50082">
    <property type="entry name" value="WD_REPEATS_2"/>
    <property type="match status" value="4"/>
</dbReference>
<dbReference type="GO" id="GO:0005737">
    <property type="term" value="C:cytoplasm"/>
    <property type="evidence" value="ECO:0007669"/>
    <property type="project" value="UniProtKB-SubCell"/>
</dbReference>
<name>A0A1A0HJ36_9ASCO</name>
<keyword evidence="6" id="KW-0963">Cytoplasm</keyword>
<dbReference type="OrthoDB" id="27911at2759"/>
<comment type="caution">
    <text evidence="12">The sequence shown here is derived from an EMBL/GenBank/DDBJ whole genome shotgun (WGS) entry which is preliminary data.</text>
</comment>
<dbReference type="PANTHER" id="PTHR44111">
    <property type="entry name" value="ELONGATOR COMPLEX PROTEIN 2"/>
    <property type="match status" value="1"/>
</dbReference>
<dbReference type="UniPathway" id="UPA00988"/>
<evidence type="ECO:0000256" key="9">
    <source>
        <dbReference type="ARBA" id="ARBA00022737"/>
    </source>
</evidence>
<evidence type="ECO:0000256" key="11">
    <source>
        <dbReference type="PROSITE-ProRule" id="PRU00221"/>
    </source>
</evidence>
<dbReference type="PANTHER" id="PTHR44111:SF1">
    <property type="entry name" value="ELONGATOR COMPLEX PROTEIN 2"/>
    <property type="match status" value="1"/>
</dbReference>
<dbReference type="InterPro" id="IPR037289">
    <property type="entry name" value="Elp2"/>
</dbReference>
<dbReference type="InterPro" id="IPR020472">
    <property type="entry name" value="WD40_PAC1"/>
</dbReference>
<dbReference type="SUPFAM" id="SSF50978">
    <property type="entry name" value="WD40 repeat-like"/>
    <property type="match status" value="1"/>
</dbReference>
<dbReference type="RefSeq" id="XP_018714650.1">
    <property type="nucleotide sequence ID" value="XM_018858623.1"/>
</dbReference>
<feature type="repeat" description="WD" evidence="11">
    <location>
        <begin position="620"/>
        <end position="653"/>
    </location>
</feature>
<dbReference type="InterPro" id="IPR011044">
    <property type="entry name" value="Quino_amine_DH_bsu"/>
</dbReference>
<dbReference type="Proteomes" id="UP000092555">
    <property type="component" value="Unassembled WGS sequence"/>
</dbReference>
<reference evidence="12 13" key="1">
    <citation type="submission" date="2016-05" db="EMBL/GenBank/DDBJ databases">
        <title>Comparative genomics of biotechnologically important yeasts.</title>
        <authorList>
            <consortium name="DOE Joint Genome Institute"/>
            <person name="Riley R."/>
            <person name="Haridas S."/>
            <person name="Wolfe K.H."/>
            <person name="Lopes M.R."/>
            <person name="Hittinger C.T."/>
            <person name="Goker M."/>
            <person name="Salamov A."/>
            <person name="Wisecaver J."/>
            <person name="Long T.M."/>
            <person name="Aerts A.L."/>
            <person name="Barry K."/>
            <person name="Choi C."/>
            <person name="Clum A."/>
            <person name="Coughlan A.Y."/>
            <person name="Deshpande S."/>
            <person name="Douglass A.P."/>
            <person name="Hanson S.J."/>
            <person name="Klenk H.-P."/>
            <person name="LaButti K."/>
            <person name="Lapidus A."/>
            <person name="Lindquist E."/>
            <person name="Lipzen A."/>
            <person name="Meier-kolthoff J.P."/>
            <person name="Ohm R.A."/>
            <person name="Otillar R.P."/>
            <person name="Pangilinan J."/>
            <person name="Peng Y."/>
            <person name="Rokas A."/>
            <person name="Rosa C.A."/>
            <person name="Scheuner C."/>
            <person name="Sibirny A.A."/>
            <person name="Slot J.C."/>
            <person name="Stielow J.B."/>
            <person name="Sun H."/>
            <person name="Kurtzman C.P."/>
            <person name="Blackwell M."/>
            <person name="Grigoriev I.V."/>
            <person name="Jeffries T.W."/>
        </authorList>
    </citation>
    <scope>NUCLEOTIDE SEQUENCE [LARGE SCALE GENOMIC DNA]</scope>
    <source>
        <strain evidence="12 13">NRRL YB-4993</strain>
    </source>
</reference>
<protein>
    <recommendedName>
        <fullName evidence="5">Elongator complex protein 2</fullName>
    </recommendedName>
</protein>
<comment type="subcellular location">
    <subcellularLocation>
        <location evidence="2">Cytoplasm</location>
    </subcellularLocation>
    <subcellularLocation>
        <location evidence="1">Nucleus</location>
    </subcellularLocation>
</comment>
<evidence type="ECO:0000256" key="4">
    <source>
        <dbReference type="ARBA" id="ARBA00005881"/>
    </source>
</evidence>
<dbReference type="GO" id="GO:0033588">
    <property type="term" value="C:elongator holoenzyme complex"/>
    <property type="evidence" value="ECO:0007669"/>
    <property type="project" value="EnsemblFungi"/>
</dbReference>
<keyword evidence="10" id="KW-0539">Nucleus</keyword>
<feature type="repeat" description="WD" evidence="11">
    <location>
        <begin position="668"/>
        <end position="702"/>
    </location>
</feature>
<feature type="repeat" description="WD" evidence="11">
    <location>
        <begin position="54"/>
        <end position="85"/>
    </location>
</feature>
<dbReference type="InterPro" id="IPR001680">
    <property type="entry name" value="WD40_rpt"/>
</dbReference>
<accession>A0A1A0HJ36</accession>
<dbReference type="GO" id="GO:0006357">
    <property type="term" value="P:regulation of transcription by RNA polymerase II"/>
    <property type="evidence" value="ECO:0007669"/>
    <property type="project" value="EnsemblFungi"/>
</dbReference>
<evidence type="ECO:0000256" key="1">
    <source>
        <dbReference type="ARBA" id="ARBA00004123"/>
    </source>
</evidence>
<dbReference type="PROSITE" id="PS50294">
    <property type="entry name" value="WD_REPEATS_REGION"/>
    <property type="match status" value="4"/>
</dbReference>
<proteinExistence type="inferred from homology"/>
<dbReference type="GO" id="GO:0002098">
    <property type="term" value="P:tRNA wobble uridine modification"/>
    <property type="evidence" value="ECO:0007669"/>
    <property type="project" value="EnsemblFungi"/>
</dbReference>
<dbReference type="GO" id="GO:0005634">
    <property type="term" value="C:nucleus"/>
    <property type="evidence" value="ECO:0007669"/>
    <property type="project" value="UniProtKB-SubCell"/>
</dbReference>
<dbReference type="InterPro" id="IPR036322">
    <property type="entry name" value="WD40_repeat_dom_sf"/>
</dbReference>
<keyword evidence="7 11" id="KW-0853">WD repeat</keyword>